<name>A0ABN2ABW0_9ACTN</name>
<dbReference type="RefSeq" id="WP_141005520.1">
    <property type="nucleotide sequence ID" value="NZ_BAAAOR010000014.1"/>
</dbReference>
<dbReference type="InterPro" id="IPR001753">
    <property type="entry name" value="Enoyl-CoA_hydra/iso"/>
</dbReference>
<keyword evidence="2" id="KW-1185">Reference proteome</keyword>
<dbReference type="CDD" id="cd06558">
    <property type="entry name" value="crotonase-like"/>
    <property type="match status" value="1"/>
</dbReference>
<evidence type="ECO:0000313" key="2">
    <source>
        <dbReference type="Proteomes" id="UP001500842"/>
    </source>
</evidence>
<sequence length="252" mass="27209">MTLPDYTRILVEELGDRTIVRLNRPEARNAIDLELGRELHDVCARLEETPRPMLLTGADGCFAAGADIGQLLGRGRHEALAGINSSLFERVHRLPMPTVAAVDGYAIGGGAELAYACDIRVASTRASFANPEPGLGIVAGAGATWRLPELVGMPLAKLVLLAGHRIEAAEALSSRLVAAVVEPEELEATAMALIDRMSRMSPIALRLSKYVLDADAVHPYADLLANALLFEDEEKKERMQAFLDKRSTRSTS</sequence>
<proteinExistence type="predicted"/>
<comment type="caution">
    <text evidence="1">The sequence shown here is derived from an EMBL/GenBank/DDBJ whole genome shotgun (WGS) entry which is preliminary data.</text>
</comment>
<dbReference type="PANTHER" id="PTHR11941:SF54">
    <property type="entry name" value="ENOYL-COA HYDRATASE, MITOCHONDRIAL"/>
    <property type="match status" value="1"/>
</dbReference>
<dbReference type="SUPFAM" id="SSF52096">
    <property type="entry name" value="ClpP/crotonase"/>
    <property type="match status" value="1"/>
</dbReference>
<protein>
    <submittedName>
        <fullName evidence="1">Enoyl-CoA hydratase/isomerase family protein</fullName>
    </submittedName>
</protein>
<gene>
    <name evidence="1" type="ORF">GCM10009788_19850</name>
</gene>
<dbReference type="Proteomes" id="UP001500842">
    <property type="component" value="Unassembled WGS sequence"/>
</dbReference>
<organism evidence="1 2">
    <name type="scientific">Nocardioides humi</name>
    <dbReference type="NCBI Taxonomy" id="449461"/>
    <lineage>
        <taxon>Bacteria</taxon>
        <taxon>Bacillati</taxon>
        <taxon>Actinomycetota</taxon>
        <taxon>Actinomycetes</taxon>
        <taxon>Propionibacteriales</taxon>
        <taxon>Nocardioidaceae</taxon>
        <taxon>Nocardioides</taxon>
    </lineage>
</organism>
<dbReference type="PANTHER" id="PTHR11941">
    <property type="entry name" value="ENOYL-COA HYDRATASE-RELATED"/>
    <property type="match status" value="1"/>
</dbReference>
<reference evidence="1 2" key="1">
    <citation type="journal article" date="2019" name="Int. J. Syst. Evol. Microbiol.">
        <title>The Global Catalogue of Microorganisms (GCM) 10K type strain sequencing project: providing services to taxonomists for standard genome sequencing and annotation.</title>
        <authorList>
            <consortium name="The Broad Institute Genomics Platform"/>
            <consortium name="The Broad Institute Genome Sequencing Center for Infectious Disease"/>
            <person name="Wu L."/>
            <person name="Ma J."/>
        </authorList>
    </citation>
    <scope>NUCLEOTIDE SEQUENCE [LARGE SCALE GENOMIC DNA]</scope>
    <source>
        <strain evidence="1 2">JCM 14942</strain>
    </source>
</reference>
<accession>A0ABN2ABW0</accession>
<dbReference type="Gene3D" id="3.90.226.10">
    <property type="entry name" value="2-enoyl-CoA Hydratase, Chain A, domain 1"/>
    <property type="match status" value="1"/>
</dbReference>
<dbReference type="EMBL" id="BAAAOR010000014">
    <property type="protein sequence ID" value="GAA1515537.1"/>
    <property type="molecule type" value="Genomic_DNA"/>
</dbReference>
<dbReference type="Pfam" id="PF00378">
    <property type="entry name" value="ECH_1"/>
    <property type="match status" value="1"/>
</dbReference>
<evidence type="ECO:0000313" key="1">
    <source>
        <dbReference type="EMBL" id="GAA1515537.1"/>
    </source>
</evidence>
<dbReference type="InterPro" id="IPR029045">
    <property type="entry name" value="ClpP/crotonase-like_dom_sf"/>
</dbReference>